<name>A0A382H2Q1_9ZZZZ</name>
<protein>
    <recommendedName>
        <fullName evidence="6">Rieske domain-containing protein</fullName>
    </recommendedName>
</protein>
<dbReference type="EMBL" id="UINC01058853">
    <property type="protein sequence ID" value="SVB81596.1"/>
    <property type="molecule type" value="Genomic_DNA"/>
</dbReference>
<dbReference type="SUPFAM" id="SSF50022">
    <property type="entry name" value="ISP domain"/>
    <property type="match status" value="1"/>
</dbReference>
<evidence type="ECO:0000256" key="1">
    <source>
        <dbReference type="ARBA" id="ARBA00022714"/>
    </source>
</evidence>
<keyword evidence="2" id="KW-0479">Metal-binding</keyword>
<evidence type="ECO:0000256" key="4">
    <source>
        <dbReference type="ARBA" id="ARBA00023004"/>
    </source>
</evidence>
<reference evidence="7" key="1">
    <citation type="submission" date="2018-05" db="EMBL/GenBank/DDBJ databases">
        <authorList>
            <person name="Lanie J.A."/>
            <person name="Ng W.-L."/>
            <person name="Kazmierczak K.M."/>
            <person name="Andrzejewski T.M."/>
            <person name="Davidsen T.M."/>
            <person name="Wayne K.J."/>
            <person name="Tettelin H."/>
            <person name="Glass J.I."/>
            <person name="Rusch D."/>
            <person name="Podicherti R."/>
            <person name="Tsui H.-C.T."/>
            <person name="Winkler M.E."/>
        </authorList>
    </citation>
    <scope>NUCLEOTIDE SEQUENCE</scope>
</reference>
<gene>
    <name evidence="7" type="ORF">METZ01_LOCUS234450</name>
</gene>
<dbReference type="PROSITE" id="PS51296">
    <property type="entry name" value="RIESKE"/>
    <property type="match status" value="1"/>
</dbReference>
<dbReference type="PANTHER" id="PTHR43756">
    <property type="entry name" value="CHOLINE MONOOXYGENASE, CHLOROPLASTIC"/>
    <property type="match status" value="1"/>
</dbReference>
<keyword evidence="5" id="KW-0411">Iron-sulfur</keyword>
<dbReference type="Pfam" id="PF00355">
    <property type="entry name" value="Rieske"/>
    <property type="match status" value="1"/>
</dbReference>
<evidence type="ECO:0000313" key="7">
    <source>
        <dbReference type="EMBL" id="SVB81596.1"/>
    </source>
</evidence>
<proteinExistence type="predicted"/>
<dbReference type="PRINTS" id="PR00090">
    <property type="entry name" value="RNGDIOXGNASE"/>
</dbReference>
<feature type="domain" description="Rieske" evidence="6">
    <location>
        <begin position="51"/>
        <end position="150"/>
    </location>
</feature>
<keyword evidence="1" id="KW-0001">2Fe-2S</keyword>
<dbReference type="CDD" id="cd03469">
    <property type="entry name" value="Rieske_RO_Alpha_N"/>
    <property type="match status" value="1"/>
</dbReference>
<dbReference type="Gene3D" id="2.102.10.10">
    <property type="entry name" value="Rieske [2Fe-2S] iron-sulphur domain"/>
    <property type="match status" value="1"/>
</dbReference>
<accession>A0A382H2Q1</accession>
<evidence type="ECO:0000256" key="2">
    <source>
        <dbReference type="ARBA" id="ARBA00022723"/>
    </source>
</evidence>
<dbReference type="InterPro" id="IPR036922">
    <property type="entry name" value="Rieske_2Fe-2S_sf"/>
</dbReference>
<dbReference type="GO" id="GO:0046872">
    <property type="term" value="F:metal ion binding"/>
    <property type="evidence" value="ECO:0007669"/>
    <property type="project" value="UniProtKB-KW"/>
</dbReference>
<feature type="non-terminal residue" evidence="7">
    <location>
        <position position="150"/>
    </location>
</feature>
<evidence type="ECO:0000256" key="3">
    <source>
        <dbReference type="ARBA" id="ARBA00023002"/>
    </source>
</evidence>
<sequence length="150" mass="16659">MSFRSRVCPLDLAEFEASRGTFRDAVGLPPSVYFSEDFYRFEADAIFGQEWLCVGRVESLVEVGDFIARSCGGEQIIVTRVSDTEIQAMSAVCQHRGLCVTADLERGEKDLFGAPVHISGNARNFRCPYHHWVYGLDGQLIGASEMSETP</sequence>
<dbReference type="AlphaFoldDB" id="A0A382H2Q1"/>
<evidence type="ECO:0000256" key="5">
    <source>
        <dbReference type="ARBA" id="ARBA00023014"/>
    </source>
</evidence>
<dbReference type="InterPro" id="IPR017941">
    <property type="entry name" value="Rieske_2Fe-2S"/>
</dbReference>
<organism evidence="7">
    <name type="scientific">marine metagenome</name>
    <dbReference type="NCBI Taxonomy" id="408172"/>
    <lineage>
        <taxon>unclassified sequences</taxon>
        <taxon>metagenomes</taxon>
        <taxon>ecological metagenomes</taxon>
    </lineage>
</organism>
<evidence type="ECO:0000259" key="6">
    <source>
        <dbReference type="PROSITE" id="PS51296"/>
    </source>
</evidence>
<keyword evidence="4" id="KW-0408">Iron</keyword>
<dbReference type="InterPro" id="IPR001663">
    <property type="entry name" value="Rng_hydr_dOase-A"/>
</dbReference>
<keyword evidence="3" id="KW-0560">Oxidoreductase</keyword>
<dbReference type="GO" id="GO:0051537">
    <property type="term" value="F:2 iron, 2 sulfur cluster binding"/>
    <property type="evidence" value="ECO:0007669"/>
    <property type="project" value="UniProtKB-KW"/>
</dbReference>
<dbReference type="GO" id="GO:0016491">
    <property type="term" value="F:oxidoreductase activity"/>
    <property type="evidence" value="ECO:0007669"/>
    <property type="project" value="UniProtKB-KW"/>
</dbReference>
<dbReference type="Gene3D" id="3.90.380.10">
    <property type="entry name" value="Naphthalene 1,2-dioxygenase Alpha Subunit, Chain A, domain 1"/>
    <property type="match status" value="1"/>
</dbReference>
<dbReference type="PANTHER" id="PTHR43756:SF5">
    <property type="entry name" value="CHOLINE MONOOXYGENASE, CHLOROPLASTIC"/>
    <property type="match status" value="1"/>
</dbReference>